<keyword evidence="3" id="KW-1185">Reference proteome</keyword>
<dbReference type="Pfam" id="PF13687">
    <property type="entry name" value="DUF4153"/>
    <property type="match status" value="1"/>
</dbReference>
<dbReference type="KEGG" id="pex:IZT61_20580"/>
<feature type="transmembrane region" description="Helical" evidence="1">
    <location>
        <begin position="372"/>
        <end position="390"/>
    </location>
</feature>
<dbReference type="InterPro" id="IPR025291">
    <property type="entry name" value="DUF4153"/>
</dbReference>
<dbReference type="AlphaFoldDB" id="A0A7S9KYY5"/>
<feature type="transmembrane region" description="Helical" evidence="1">
    <location>
        <begin position="262"/>
        <end position="282"/>
    </location>
</feature>
<accession>A0A7S9KYY5</accession>
<feature type="transmembrane region" description="Helical" evidence="1">
    <location>
        <begin position="410"/>
        <end position="430"/>
    </location>
</feature>
<feature type="transmembrane region" description="Helical" evidence="1">
    <location>
        <begin position="101"/>
        <end position="118"/>
    </location>
</feature>
<gene>
    <name evidence="2" type="ORF">IZT61_20580</name>
</gene>
<dbReference type="EMBL" id="CP064939">
    <property type="protein sequence ID" value="QPH39406.1"/>
    <property type="molecule type" value="Genomic_DNA"/>
</dbReference>
<sequence length="524" mass="59649">MKNKSNFLLASTLIGGVLFNAIFWEERLALNLFIYSLFIIAVMLLNKSISKSAKFGLYAGAHLFAAVLVVVNNSDLSLAAYYISLLAFIGFSHFQQIRTVFLAIVSAVFQLITAPVGLLQNMGNAQLGTFNLKPMLRFFRYIILPIFIIIVFTSIYCAANEVFAEAVNSILNKIGNFFYDIVHFFFKDININRVLFFCFGLLVTAGLLIKFISNFIERLELLFKEQLLRLKKTEHTNGIWVEFMRIFTGNLPKRKLGLKTEYIIALISFASLNLLLLSLNLVDITTLWFSYEPSGSLSANVHHGANALIASIILAMVVIIFFFRGNLNFYSKSKPLRVLAYTWMAQNFILIISVFIRDGYYIEFYGLTHKRIGVVVFAILCTIGLATVYIKVARQKTLFYLLKVNGNVWFVLLLAFATINWDVVIVRYNLAHTASISLDPDYLLSLSEKTLPILDQNRAILLAGPSVAPREEVAVQSTNKQMLYQIDTRIRFFKERCAQQSWLSWNLQDWHAAKYFEVDGNEAK</sequence>
<dbReference type="Proteomes" id="UP000594759">
    <property type="component" value="Chromosome"/>
</dbReference>
<keyword evidence="1" id="KW-1133">Transmembrane helix</keyword>
<feature type="transmembrane region" description="Helical" evidence="1">
    <location>
        <begin position="303"/>
        <end position="323"/>
    </location>
</feature>
<evidence type="ECO:0000313" key="2">
    <source>
        <dbReference type="EMBL" id="QPH39406.1"/>
    </source>
</evidence>
<proteinExistence type="predicted"/>
<feature type="transmembrane region" description="Helical" evidence="1">
    <location>
        <begin position="138"/>
        <end position="159"/>
    </location>
</feature>
<keyword evidence="1" id="KW-0472">Membrane</keyword>
<feature type="transmembrane region" description="Helical" evidence="1">
    <location>
        <begin position="30"/>
        <end position="46"/>
    </location>
</feature>
<dbReference type="RefSeq" id="WP_196098873.1">
    <property type="nucleotide sequence ID" value="NZ_CP064939.1"/>
</dbReference>
<protein>
    <submittedName>
        <fullName evidence="2">DUF4173 domain-containing protein</fullName>
    </submittedName>
</protein>
<feature type="transmembrane region" description="Helical" evidence="1">
    <location>
        <begin position="7"/>
        <end position="24"/>
    </location>
</feature>
<evidence type="ECO:0000256" key="1">
    <source>
        <dbReference type="SAM" id="Phobius"/>
    </source>
</evidence>
<feature type="transmembrane region" description="Helical" evidence="1">
    <location>
        <begin position="194"/>
        <end position="216"/>
    </location>
</feature>
<reference evidence="2 3" key="1">
    <citation type="submission" date="2020-11" db="EMBL/GenBank/DDBJ databases">
        <title>Pedobacter endophytica, an endophytic bacteria isolated form Carex pumila.</title>
        <authorList>
            <person name="Peng Y."/>
            <person name="Jiang L."/>
            <person name="Lee J."/>
        </authorList>
    </citation>
    <scope>NUCLEOTIDE SEQUENCE [LARGE SCALE GENOMIC DNA]</scope>
    <source>
        <strain evidence="2 3">JBR3-12</strain>
    </source>
</reference>
<name>A0A7S9KYY5_9SPHI</name>
<keyword evidence="1" id="KW-0812">Transmembrane</keyword>
<evidence type="ECO:0000313" key="3">
    <source>
        <dbReference type="Proteomes" id="UP000594759"/>
    </source>
</evidence>
<organism evidence="2 3">
    <name type="scientific">Pedobacter endophyticus</name>
    <dbReference type="NCBI Taxonomy" id="2789740"/>
    <lineage>
        <taxon>Bacteria</taxon>
        <taxon>Pseudomonadati</taxon>
        <taxon>Bacteroidota</taxon>
        <taxon>Sphingobacteriia</taxon>
        <taxon>Sphingobacteriales</taxon>
        <taxon>Sphingobacteriaceae</taxon>
        <taxon>Pedobacter</taxon>
    </lineage>
</organism>
<feature type="transmembrane region" description="Helical" evidence="1">
    <location>
        <begin position="343"/>
        <end position="360"/>
    </location>
</feature>